<evidence type="ECO:0000256" key="1">
    <source>
        <dbReference type="SAM" id="SignalP"/>
    </source>
</evidence>
<keyword evidence="3" id="KW-1185">Reference proteome</keyword>
<protein>
    <submittedName>
        <fullName evidence="2">U-scoloptoxin(11)-Sa3a</fullName>
    </submittedName>
</protein>
<dbReference type="EMBL" id="JASAOG010000238">
    <property type="protein sequence ID" value="KAK0042544.1"/>
    <property type="molecule type" value="Genomic_DNA"/>
</dbReference>
<name>A0AAD8EXQ1_BIOPF</name>
<sequence>MIFLNILVVAGILSHTKTAADDQPPTRECGGQHVCTTLMKYKDGTVVDEGDNCYCREGVSSCSKEWDNTHGDNSLTWQHYERAHWTVQYRFCTNVFQGKKQCQGDEMAAVVETDIKKWEPLVDEPRCVCGADVSFKIMGWKRVGNKWKYFYKCEKEECPRPSTTLTEQSACARIYIDVNKYTDKVLEVDFLCNCPDGYMCPTKFDEKADSKKVMQDNTGNYVVKYCDSIMKQKISSLNES</sequence>
<proteinExistence type="predicted"/>
<reference evidence="2" key="1">
    <citation type="journal article" date="2023" name="PLoS Negl. Trop. Dis.">
        <title>A genome sequence for Biomphalaria pfeifferi, the major vector snail for the human-infecting parasite Schistosoma mansoni.</title>
        <authorList>
            <person name="Bu L."/>
            <person name="Lu L."/>
            <person name="Laidemitt M.R."/>
            <person name="Zhang S.M."/>
            <person name="Mutuku M."/>
            <person name="Mkoji G."/>
            <person name="Steinauer M."/>
            <person name="Loker E.S."/>
        </authorList>
    </citation>
    <scope>NUCLEOTIDE SEQUENCE</scope>
    <source>
        <strain evidence="2">KasaAsao</strain>
    </source>
</reference>
<dbReference type="AlphaFoldDB" id="A0AAD8EXQ1"/>
<organism evidence="2 3">
    <name type="scientific">Biomphalaria pfeifferi</name>
    <name type="common">Bloodfluke planorb</name>
    <name type="synonym">Freshwater snail</name>
    <dbReference type="NCBI Taxonomy" id="112525"/>
    <lineage>
        <taxon>Eukaryota</taxon>
        <taxon>Metazoa</taxon>
        <taxon>Spiralia</taxon>
        <taxon>Lophotrochozoa</taxon>
        <taxon>Mollusca</taxon>
        <taxon>Gastropoda</taxon>
        <taxon>Heterobranchia</taxon>
        <taxon>Euthyneura</taxon>
        <taxon>Panpulmonata</taxon>
        <taxon>Hygrophila</taxon>
        <taxon>Lymnaeoidea</taxon>
        <taxon>Planorbidae</taxon>
        <taxon>Biomphalaria</taxon>
    </lineage>
</organism>
<feature type="signal peptide" evidence="1">
    <location>
        <begin position="1"/>
        <end position="19"/>
    </location>
</feature>
<feature type="chain" id="PRO_5041953659" evidence="1">
    <location>
        <begin position="20"/>
        <end position="240"/>
    </location>
</feature>
<accession>A0AAD8EXQ1</accession>
<keyword evidence="1" id="KW-0732">Signal</keyword>
<reference evidence="2" key="2">
    <citation type="submission" date="2023-04" db="EMBL/GenBank/DDBJ databases">
        <authorList>
            <person name="Bu L."/>
            <person name="Lu L."/>
            <person name="Laidemitt M.R."/>
            <person name="Zhang S.M."/>
            <person name="Mutuku M."/>
            <person name="Mkoji G."/>
            <person name="Steinauer M."/>
            <person name="Loker E.S."/>
        </authorList>
    </citation>
    <scope>NUCLEOTIDE SEQUENCE</scope>
    <source>
        <strain evidence="2">KasaAsao</strain>
        <tissue evidence="2">Whole Snail</tissue>
    </source>
</reference>
<gene>
    <name evidence="2" type="ORF">Bpfe_027995</name>
</gene>
<dbReference type="Proteomes" id="UP001233172">
    <property type="component" value="Unassembled WGS sequence"/>
</dbReference>
<dbReference type="Gene3D" id="2.20.20.160">
    <property type="match status" value="2"/>
</dbReference>
<evidence type="ECO:0000313" key="2">
    <source>
        <dbReference type="EMBL" id="KAK0042544.1"/>
    </source>
</evidence>
<comment type="caution">
    <text evidence="2">The sequence shown here is derived from an EMBL/GenBank/DDBJ whole genome shotgun (WGS) entry which is preliminary data.</text>
</comment>
<evidence type="ECO:0000313" key="3">
    <source>
        <dbReference type="Proteomes" id="UP001233172"/>
    </source>
</evidence>